<name>A0A3A6TAW8_9GAMM</name>
<dbReference type="Proteomes" id="UP000273022">
    <property type="component" value="Unassembled WGS sequence"/>
</dbReference>
<dbReference type="InterPro" id="IPR049002">
    <property type="entry name" value="Stv"/>
</dbReference>
<dbReference type="AlphaFoldDB" id="A0A3A6TAW8"/>
<dbReference type="EMBL" id="QYYH01000234">
    <property type="protein sequence ID" value="RJY02115.1"/>
    <property type="molecule type" value="Genomic_DNA"/>
</dbReference>
<proteinExistence type="predicted"/>
<gene>
    <name evidence="2" type="ORF">D5R81_19555</name>
</gene>
<reference evidence="2 3" key="1">
    <citation type="submission" date="2018-09" db="EMBL/GenBank/DDBJ databases">
        <title>Phylogeny of the Shewanellaceae, and recommendation for two new genera, Pseudoshewanella and Parashewanella.</title>
        <authorList>
            <person name="Wang G."/>
        </authorList>
    </citation>
    <scope>NUCLEOTIDE SEQUENCE [LARGE SCALE GENOMIC DNA]</scope>
    <source>
        <strain evidence="2 3">KCTC 22492</strain>
    </source>
</reference>
<accession>A0A3A6TAW8</accession>
<comment type="caution">
    <text evidence="2">The sequence shown here is derived from an EMBL/GenBank/DDBJ whole genome shotgun (WGS) entry which is preliminary data.</text>
</comment>
<organism evidence="2 3">
    <name type="scientific">Parashewanella spongiae</name>
    <dbReference type="NCBI Taxonomy" id="342950"/>
    <lineage>
        <taxon>Bacteria</taxon>
        <taxon>Pseudomonadati</taxon>
        <taxon>Pseudomonadota</taxon>
        <taxon>Gammaproteobacteria</taxon>
        <taxon>Alteromonadales</taxon>
        <taxon>Shewanellaceae</taxon>
        <taxon>Parashewanella</taxon>
    </lineage>
</organism>
<evidence type="ECO:0000259" key="1">
    <source>
        <dbReference type="Pfam" id="PF21527"/>
    </source>
</evidence>
<dbReference type="Pfam" id="PF21527">
    <property type="entry name" value="Stv"/>
    <property type="match status" value="1"/>
</dbReference>
<evidence type="ECO:0000313" key="3">
    <source>
        <dbReference type="Proteomes" id="UP000273022"/>
    </source>
</evidence>
<feature type="domain" description="Putative adhesin Stv" evidence="1">
    <location>
        <begin position="24"/>
        <end position="169"/>
    </location>
</feature>
<dbReference type="RefSeq" id="WP_121855243.1">
    <property type="nucleotide sequence ID" value="NZ_CP037952.1"/>
</dbReference>
<protein>
    <recommendedName>
        <fullName evidence="1">Putative adhesin Stv domain-containing protein</fullName>
    </recommendedName>
</protein>
<evidence type="ECO:0000313" key="2">
    <source>
        <dbReference type="EMBL" id="RJY02115.1"/>
    </source>
</evidence>
<dbReference type="OrthoDB" id="7102586at2"/>
<sequence length="198" mass="22338">MPNAKKYCRGGLTIHYNPEFPAAQLLLSAHGCQGGTPFIIPLYTQIWFYCPDGTALRDINVLNFSKLDTHPYEIYSSGASCPNYDLSNFEDPDEMVDLSPVWFGSWVKAKNQDMENFGSLPETRPVALATIDKRPWYSFNSMTLKDVVMQLEQESSEFSYSAILCAFCRCSSLTLFKPSGHDCISNLEKNIRTYSAPK</sequence>
<keyword evidence="3" id="KW-1185">Reference proteome</keyword>